<dbReference type="Proteomes" id="UP000575083">
    <property type="component" value="Unassembled WGS sequence"/>
</dbReference>
<keyword evidence="5" id="KW-1185">Reference proteome</keyword>
<dbReference type="Gene3D" id="3.20.20.10">
    <property type="entry name" value="Alanine racemase"/>
    <property type="match status" value="1"/>
</dbReference>
<sequence>MKPLPEALRASIGARVDLIDTPALVVDLDAMERNIQRMAEFARKHRVRWRPHAKMHKSAELALLMQQAGAQGVCVQKVAEAEALAAGGVNDIYISNQVVAGPKLLRTARLAAQLAARGGRLAIAVDSPEGIERLAEAMVLAGGEASIDVFVEIDVGQGRCGVPPGEAAVPLAQAIARHAPRLRFAGLQAYHGRAQHLPGMAERREAIAGVVRAAADTRQRIEAAGIPVPLITGSGTGTLVHEAASGVYGELQAGSFLFMDADYARNEREPAQPQFEHALFVKTQVISVCDTHAVCDAGHKSHAIDSGLPVVALLPPDRALRYANGGDEHGLLHAESPKTRLPALGRMLWLIPGHCDPTVNLHDHLIGVRGGLALGTVERIIRVDARGALT</sequence>
<proteinExistence type="inferred from homology"/>
<dbReference type="InterPro" id="IPR026956">
    <property type="entry name" value="D-ser_dehydrat-like_dom"/>
</dbReference>
<protein>
    <submittedName>
        <fullName evidence="4">D-serine deaminase-like pyridoxal phosphate-dependent protein</fullName>
    </submittedName>
</protein>
<dbReference type="InterPro" id="IPR042208">
    <property type="entry name" value="D-ser_dehydrat-like_sf"/>
</dbReference>
<dbReference type="Gene3D" id="2.40.37.20">
    <property type="entry name" value="D-serine dehydratase-like domain"/>
    <property type="match status" value="1"/>
</dbReference>
<dbReference type="SUPFAM" id="SSF51419">
    <property type="entry name" value="PLP-binding barrel"/>
    <property type="match status" value="1"/>
</dbReference>
<dbReference type="InterPro" id="IPR051466">
    <property type="entry name" value="D-amino_acid_metab_enzyme"/>
</dbReference>
<dbReference type="PANTHER" id="PTHR28004">
    <property type="entry name" value="ZGC:162816-RELATED"/>
    <property type="match status" value="1"/>
</dbReference>
<evidence type="ECO:0000313" key="4">
    <source>
        <dbReference type="EMBL" id="MBB6560660.1"/>
    </source>
</evidence>
<accession>A0A7X0PEV0</accession>
<dbReference type="InterPro" id="IPR001608">
    <property type="entry name" value="Ala_racemase_N"/>
</dbReference>
<dbReference type="CDD" id="cd06819">
    <property type="entry name" value="PLPDE_III_LS_D-TA"/>
    <property type="match status" value="1"/>
</dbReference>
<feature type="domain" description="D-serine dehydratase-like" evidence="3">
    <location>
        <begin position="278"/>
        <end position="369"/>
    </location>
</feature>
<dbReference type="SMART" id="SM01119">
    <property type="entry name" value="D-ser_dehydrat"/>
    <property type="match status" value="1"/>
</dbReference>
<name>A0A7X0PEV0_9BURK</name>
<dbReference type="EMBL" id="JACHLK010000006">
    <property type="protein sequence ID" value="MBB6560660.1"/>
    <property type="molecule type" value="Genomic_DNA"/>
</dbReference>
<dbReference type="AlphaFoldDB" id="A0A7X0PEV0"/>
<dbReference type="GO" id="GO:0036088">
    <property type="term" value="P:D-serine catabolic process"/>
    <property type="evidence" value="ECO:0007669"/>
    <property type="project" value="TreeGrafter"/>
</dbReference>
<organism evidence="4 5">
    <name type="scientific">Acidovorax soli</name>
    <dbReference type="NCBI Taxonomy" id="592050"/>
    <lineage>
        <taxon>Bacteria</taxon>
        <taxon>Pseudomonadati</taxon>
        <taxon>Pseudomonadota</taxon>
        <taxon>Betaproteobacteria</taxon>
        <taxon>Burkholderiales</taxon>
        <taxon>Comamonadaceae</taxon>
        <taxon>Acidovorax</taxon>
    </lineage>
</organism>
<dbReference type="RefSeq" id="WP_184858918.1">
    <property type="nucleotide sequence ID" value="NZ_JACHLK010000006.1"/>
</dbReference>
<dbReference type="Pfam" id="PF14031">
    <property type="entry name" value="D-ser_dehydrat"/>
    <property type="match status" value="1"/>
</dbReference>
<comment type="caution">
    <text evidence="4">The sequence shown here is derived from an EMBL/GenBank/DDBJ whole genome shotgun (WGS) entry which is preliminary data.</text>
</comment>
<evidence type="ECO:0000313" key="5">
    <source>
        <dbReference type="Proteomes" id="UP000575083"/>
    </source>
</evidence>
<evidence type="ECO:0000256" key="1">
    <source>
        <dbReference type="ARBA" id="ARBA00005323"/>
    </source>
</evidence>
<dbReference type="Pfam" id="PF01168">
    <property type="entry name" value="Ala_racemase_N"/>
    <property type="match status" value="1"/>
</dbReference>
<keyword evidence="2" id="KW-0456">Lyase</keyword>
<comment type="similarity">
    <text evidence="1">Belongs to the DSD1 family.</text>
</comment>
<evidence type="ECO:0000259" key="3">
    <source>
        <dbReference type="SMART" id="SM01119"/>
    </source>
</evidence>
<dbReference type="GO" id="GO:0008721">
    <property type="term" value="F:D-serine ammonia-lyase activity"/>
    <property type="evidence" value="ECO:0007669"/>
    <property type="project" value="TreeGrafter"/>
</dbReference>
<dbReference type="InterPro" id="IPR029066">
    <property type="entry name" value="PLP-binding_barrel"/>
</dbReference>
<evidence type="ECO:0000256" key="2">
    <source>
        <dbReference type="ARBA" id="ARBA00023239"/>
    </source>
</evidence>
<reference evidence="4 5" key="1">
    <citation type="submission" date="2020-08" db="EMBL/GenBank/DDBJ databases">
        <title>Functional genomics of gut bacteria from endangered species of beetles.</title>
        <authorList>
            <person name="Carlos-Shanley C."/>
        </authorList>
    </citation>
    <scope>NUCLEOTIDE SEQUENCE [LARGE SCALE GENOMIC DNA]</scope>
    <source>
        <strain evidence="4 5">S00198</strain>
    </source>
</reference>
<gene>
    <name evidence="4" type="ORF">HNP48_003336</name>
</gene>
<dbReference type="PANTHER" id="PTHR28004:SF2">
    <property type="entry name" value="D-SERINE DEHYDRATASE"/>
    <property type="match status" value="1"/>
</dbReference>